<evidence type="ECO:0000313" key="5">
    <source>
        <dbReference type="Proteomes" id="UP000291831"/>
    </source>
</evidence>
<dbReference type="Pfam" id="PF01411">
    <property type="entry name" value="tRNA-synt_2c"/>
    <property type="match status" value="1"/>
</dbReference>
<sequence>MTEKLFRKNPYLTDVHAKVMDIKNNSVMLDKTILYPASGGQEGDLGLISDLKVIDSSVVGLSNIYHELESPPSFGVGDMVNVNLYWERRYSIMKLHSAVHIAYLLLKEIGKTGGQAGANVSSHKGRIDVFSKESIQPYLEQINEEINNIISNDLVIIVEPDKTDAEIWWWKLESYKPTWCLKCGGTHPKKTSEIGEVSVKRKNVGKGKERLELKLTKKI</sequence>
<dbReference type="SUPFAM" id="SSF55186">
    <property type="entry name" value="ThrRS/AlaRS common domain"/>
    <property type="match status" value="1"/>
</dbReference>
<protein>
    <recommendedName>
        <fullName evidence="3">Alanyl-tRNA synthetase class IIc N-terminal domain-containing protein</fullName>
    </recommendedName>
</protein>
<dbReference type="InterPro" id="IPR018163">
    <property type="entry name" value="Thr/Ala-tRNA-synth_IIc_edit"/>
</dbReference>
<dbReference type="EMBL" id="RPGO01000031">
    <property type="protein sequence ID" value="RZB29183.1"/>
    <property type="molecule type" value="Genomic_DNA"/>
</dbReference>
<dbReference type="GO" id="GO:0006419">
    <property type="term" value="P:alanyl-tRNA aminoacylation"/>
    <property type="evidence" value="ECO:0007669"/>
    <property type="project" value="InterPro"/>
</dbReference>
<feature type="domain" description="Alanyl-tRNA synthetase class IIc N-terminal" evidence="3">
    <location>
        <begin position="15"/>
        <end position="86"/>
    </location>
</feature>
<dbReference type="AlphaFoldDB" id="A0A8B3S1Z6"/>
<organism evidence="4 5">
    <name type="scientific">Candidatus Argoarchaeum ethanivorans</name>
    <dbReference type="NCBI Taxonomy" id="2608793"/>
    <lineage>
        <taxon>Archaea</taxon>
        <taxon>Methanobacteriati</taxon>
        <taxon>Methanobacteriota</taxon>
        <taxon>Stenosarchaea group</taxon>
        <taxon>Methanomicrobia</taxon>
        <taxon>Methanosarcinales</taxon>
        <taxon>Methanosarcinales incertae sedis</taxon>
        <taxon>GOM Arc I cluster</taxon>
        <taxon>Candidatus Argoarchaeum</taxon>
    </lineage>
</organism>
<dbReference type="SUPFAM" id="SSF50447">
    <property type="entry name" value="Translation proteins"/>
    <property type="match status" value="1"/>
</dbReference>
<evidence type="ECO:0000313" key="4">
    <source>
        <dbReference type="EMBL" id="RZB29183.1"/>
    </source>
</evidence>
<dbReference type="InterPro" id="IPR051335">
    <property type="entry name" value="Alanyl-tRNA_Editing_Enzymes"/>
</dbReference>
<proteinExistence type="predicted"/>
<keyword evidence="1" id="KW-0479">Metal-binding</keyword>
<dbReference type="GO" id="GO:0002161">
    <property type="term" value="F:aminoacyl-tRNA deacylase activity"/>
    <property type="evidence" value="ECO:0007669"/>
    <property type="project" value="UniProtKB-ARBA"/>
</dbReference>
<comment type="caution">
    <text evidence="4">The sequence shown here is derived from an EMBL/GenBank/DDBJ whole genome shotgun (WGS) entry which is preliminary data.</text>
</comment>
<dbReference type="Gene3D" id="3.30.980.10">
    <property type="entry name" value="Threonyl-trna Synthetase, Chain A, domain 2"/>
    <property type="match status" value="1"/>
</dbReference>
<dbReference type="InterPro" id="IPR009000">
    <property type="entry name" value="Transl_B-barrel_sf"/>
</dbReference>
<dbReference type="Proteomes" id="UP000291831">
    <property type="component" value="Unassembled WGS sequence"/>
</dbReference>
<dbReference type="GO" id="GO:0005524">
    <property type="term" value="F:ATP binding"/>
    <property type="evidence" value="ECO:0007669"/>
    <property type="project" value="InterPro"/>
</dbReference>
<dbReference type="InterPro" id="IPR018164">
    <property type="entry name" value="Ala-tRNA-synth_IIc_N"/>
</dbReference>
<reference evidence="5" key="1">
    <citation type="submission" date="2019-01" db="EMBL/GenBank/DDBJ databases">
        <title>Anaerobic oxidation of ethane by archaea from a marine hydrocarbon seep.</title>
        <authorList>
            <person name="Musat F."/>
        </authorList>
    </citation>
    <scope>NUCLEOTIDE SEQUENCE [LARGE SCALE GENOMIC DNA]</scope>
</reference>
<dbReference type="GO" id="GO:0004813">
    <property type="term" value="F:alanine-tRNA ligase activity"/>
    <property type="evidence" value="ECO:0007669"/>
    <property type="project" value="InterPro"/>
</dbReference>
<name>A0A8B3S1Z6_9EURY</name>
<keyword evidence="2" id="KW-0862">Zinc</keyword>
<evidence type="ECO:0000259" key="3">
    <source>
        <dbReference type="Pfam" id="PF01411"/>
    </source>
</evidence>
<dbReference type="GO" id="GO:0046872">
    <property type="term" value="F:metal ion binding"/>
    <property type="evidence" value="ECO:0007669"/>
    <property type="project" value="UniProtKB-KW"/>
</dbReference>
<dbReference type="Gene3D" id="2.40.30.130">
    <property type="match status" value="1"/>
</dbReference>
<dbReference type="PANTHER" id="PTHR43462:SF1">
    <property type="entry name" value="ALANYL-TRNA EDITING PROTEIN AARSD1"/>
    <property type="match status" value="1"/>
</dbReference>
<accession>A0A8B3S1Z6</accession>
<gene>
    <name evidence="4" type="ORF">AEth_01440</name>
</gene>
<dbReference type="PANTHER" id="PTHR43462">
    <property type="entry name" value="ALANYL-TRNA EDITING PROTEIN"/>
    <property type="match status" value="1"/>
</dbReference>
<evidence type="ECO:0000256" key="1">
    <source>
        <dbReference type="ARBA" id="ARBA00022723"/>
    </source>
</evidence>
<evidence type="ECO:0000256" key="2">
    <source>
        <dbReference type="ARBA" id="ARBA00022833"/>
    </source>
</evidence>